<dbReference type="InterPro" id="IPR050482">
    <property type="entry name" value="Sensor_HK_TwoCompSys"/>
</dbReference>
<proteinExistence type="predicted"/>
<keyword evidence="3" id="KW-0902">Two-component regulatory system</keyword>
<feature type="coiled-coil region" evidence="5">
    <location>
        <begin position="137"/>
        <end position="174"/>
    </location>
</feature>
<dbReference type="SMART" id="SM00448">
    <property type="entry name" value="REC"/>
    <property type="match status" value="1"/>
</dbReference>
<dbReference type="PANTHER" id="PTHR24421:SF58">
    <property type="entry name" value="SIGNAL TRANSDUCTION HISTIDINE-PROTEIN KINASE_PHOSPHATASE UHPB"/>
    <property type="match status" value="1"/>
</dbReference>
<dbReference type="EMBL" id="NRRV01000005">
    <property type="protein sequence ID" value="MBK1629840.1"/>
    <property type="molecule type" value="Genomic_DNA"/>
</dbReference>
<dbReference type="Pfam" id="PF02518">
    <property type="entry name" value="HATPase_c"/>
    <property type="match status" value="1"/>
</dbReference>
<dbReference type="Gene3D" id="3.40.50.2300">
    <property type="match status" value="1"/>
</dbReference>
<dbReference type="SUPFAM" id="SSF55874">
    <property type="entry name" value="ATPase domain of HSP90 chaperone/DNA topoisomerase II/histidine kinase"/>
    <property type="match status" value="1"/>
</dbReference>
<feature type="domain" description="Response regulatory" evidence="6">
    <location>
        <begin position="11"/>
        <end position="127"/>
    </location>
</feature>
<name>A0ABS1CD64_9GAMM</name>
<protein>
    <recommendedName>
        <fullName evidence="6">Response regulatory domain-containing protein</fullName>
    </recommendedName>
</protein>
<evidence type="ECO:0000256" key="5">
    <source>
        <dbReference type="SAM" id="Coils"/>
    </source>
</evidence>
<dbReference type="Proteomes" id="UP000748752">
    <property type="component" value="Unassembled WGS sequence"/>
</dbReference>
<organism evidence="7 8">
    <name type="scientific">Thiohalocapsa halophila</name>
    <dbReference type="NCBI Taxonomy" id="69359"/>
    <lineage>
        <taxon>Bacteria</taxon>
        <taxon>Pseudomonadati</taxon>
        <taxon>Pseudomonadota</taxon>
        <taxon>Gammaproteobacteria</taxon>
        <taxon>Chromatiales</taxon>
        <taxon>Chromatiaceae</taxon>
        <taxon>Thiohalocapsa</taxon>
    </lineage>
</organism>
<gene>
    <name evidence="7" type="ORF">CKO31_03600</name>
</gene>
<feature type="modified residue" description="4-aspartylphosphate" evidence="4">
    <location>
        <position position="60"/>
    </location>
</feature>
<evidence type="ECO:0000256" key="3">
    <source>
        <dbReference type="ARBA" id="ARBA00023012"/>
    </source>
</evidence>
<comment type="caution">
    <text evidence="7">The sequence shown here is derived from an EMBL/GenBank/DDBJ whole genome shotgun (WGS) entry which is preliminary data.</text>
</comment>
<dbReference type="SUPFAM" id="SSF52172">
    <property type="entry name" value="CheY-like"/>
    <property type="match status" value="1"/>
</dbReference>
<evidence type="ECO:0000259" key="6">
    <source>
        <dbReference type="PROSITE" id="PS50110"/>
    </source>
</evidence>
<keyword evidence="2" id="KW-0418">Kinase</keyword>
<dbReference type="PANTHER" id="PTHR24421">
    <property type="entry name" value="NITRATE/NITRITE SENSOR PROTEIN NARX-RELATED"/>
    <property type="match status" value="1"/>
</dbReference>
<keyword evidence="8" id="KW-1185">Reference proteome</keyword>
<sequence length="379" mass="41153">MAVTDPVSQAEILVVEDDAATRVYVAGLLQQQGYRVVAAGSGADALVAARRGQPDLILLDVMLPDADGFEICRQLQAHELTRRIPVIFLTAKGDEPEIVRGFECGGVDYIVKPFAVAVLLARVGTHATLSQLSRGLHTALDERSERLEQANRRLRALNVEMATLEERQRRQLAQQLHDTTIQELVLARILVEGDQDLAKRRDQVVALLARATKHLRSLVFELSPPLLREGGLYQALAWLTEHVRAQWGLEVAYEPSGEPPALADAQAVTLFQGARELLINVAKHAEATRALLQVDWDGEVLRISVSDDGRGFDPNGPAPAEAMAALGVDGLSGGFGLYSLRSRLELLGGWLEVGNARQRGAEARIGIRVGAGATQADDR</sequence>
<evidence type="ECO:0000313" key="8">
    <source>
        <dbReference type="Proteomes" id="UP000748752"/>
    </source>
</evidence>
<dbReference type="CDD" id="cd16917">
    <property type="entry name" value="HATPase_UhpB-NarQ-NarX-like"/>
    <property type="match status" value="1"/>
</dbReference>
<keyword evidence="1" id="KW-0808">Transferase</keyword>
<dbReference type="InterPro" id="IPR003594">
    <property type="entry name" value="HATPase_dom"/>
</dbReference>
<evidence type="ECO:0000256" key="1">
    <source>
        <dbReference type="ARBA" id="ARBA00022679"/>
    </source>
</evidence>
<dbReference type="InterPro" id="IPR036890">
    <property type="entry name" value="HATPase_C_sf"/>
</dbReference>
<dbReference type="InterPro" id="IPR001789">
    <property type="entry name" value="Sig_transdc_resp-reg_receiver"/>
</dbReference>
<reference evidence="7 8" key="1">
    <citation type="journal article" date="2020" name="Microorganisms">
        <title>Osmotic Adaptation and Compatible Solute Biosynthesis of Phototrophic Bacteria as Revealed from Genome Analyses.</title>
        <authorList>
            <person name="Imhoff J.F."/>
            <person name="Rahn T."/>
            <person name="Kunzel S."/>
            <person name="Keller A."/>
            <person name="Neulinger S.C."/>
        </authorList>
    </citation>
    <scope>NUCLEOTIDE SEQUENCE [LARGE SCALE GENOMIC DNA]</scope>
    <source>
        <strain evidence="7 8">DSM 6210</strain>
    </source>
</reference>
<evidence type="ECO:0000256" key="4">
    <source>
        <dbReference type="PROSITE-ProRule" id="PRU00169"/>
    </source>
</evidence>
<keyword evidence="4" id="KW-0597">Phosphoprotein</keyword>
<dbReference type="PROSITE" id="PS50110">
    <property type="entry name" value="RESPONSE_REGULATORY"/>
    <property type="match status" value="1"/>
</dbReference>
<evidence type="ECO:0000256" key="2">
    <source>
        <dbReference type="ARBA" id="ARBA00022777"/>
    </source>
</evidence>
<dbReference type="Gene3D" id="3.30.565.10">
    <property type="entry name" value="Histidine kinase-like ATPase, C-terminal domain"/>
    <property type="match status" value="1"/>
</dbReference>
<evidence type="ECO:0000313" key="7">
    <source>
        <dbReference type="EMBL" id="MBK1629840.1"/>
    </source>
</evidence>
<dbReference type="InterPro" id="IPR011006">
    <property type="entry name" value="CheY-like_superfamily"/>
</dbReference>
<dbReference type="Pfam" id="PF00072">
    <property type="entry name" value="Response_reg"/>
    <property type="match status" value="1"/>
</dbReference>
<accession>A0ABS1CD64</accession>
<dbReference type="SMART" id="SM00387">
    <property type="entry name" value="HATPase_c"/>
    <property type="match status" value="1"/>
</dbReference>
<keyword evidence="5" id="KW-0175">Coiled coil</keyword>